<reference evidence="3" key="1">
    <citation type="submission" date="2017-09" db="EMBL/GenBank/DDBJ databases">
        <title>Depth-based differentiation of microbial function through sediment-hosted aquifers and enrichment of novel symbionts in the deep terrestrial subsurface.</title>
        <authorList>
            <person name="Probst A.J."/>
            <person name="Ladd B."/>
            <person name="Jarett J.K."/>
            <person name="Geller-Mcgrath D.E."/>
            <person name="Sieber C.M.K."/>
            <person name="Emerson J.B."/>
            <person name="Anantharaman K."/>
            <person name="Thomas B.C."/>
            <person name="Malmstrom R."/>
            <person name="Stieglmeier M."/>
            <person name="Klingl A."/>
            <person name="Woyke T."/>
            <person name="Ryan C.M."/>
            <person name="Banfield J.F."/>
        </authorList>
    </citation>
    <scope>NUCLEOTIDE SEQUENCE [LARGE SCALE GENOMIC DNA]</scope>
</reference>
<comment type="caution">
    <text evidence="2">The sequence shown here is derived from an EMBL/GenBank/DDBJ whole genome shotgun (WGS) entry which is preliminary data.</text>
</comment>
<feature type="transmembrane region" description="Helical" evidence="1">
    <location>
        <begin position="7"/>
        <end position="30"/>
    </location>
</feature>
<evidence type="ECO:0000313" key="3">
    <source>
        <dbReference type="Proteomes" id="UP000231436"/>
    </source>
</evidence>
<evidence type="ECO:0000313" key="2">
    <source>
        <dbReference type="EMBL" id="PJE76888.1"/>
    </source>
</evidence>
<protein>
    <submittedName>
        <fullName evidence="2">Uncharacterized protein</fullName>
    </submittedName>
</protein>
<gene>
    <name evidence="2" type="ORF">COV05_01685</name>
</gene>
<sequence length="2124" mass="215982">MRTAKLFLHTFVGISMVFYTLSIGILAVPLSANAQTVGAPATIGYNGRLFDASGTALSGTYYFWFDIESALTGGTNLASNIQGFADADGDGVVDSGEEAVTVTNGFFTLEIPVGSDVADFANNVWFEMKVHTANSVGGAETLAPRVRVTKTPYSIFTQAIENSSADPSVAFTGRMYYDTDSNDLKWYNGTSWLGLSSNLDNAYNNFGATAAKITVDAAESQTGGFEIESSVADNVIIDLQSTGDFVIQDAGSTWAQFTDAQAFDVDGTGAISLDADAASNFSTSVGALTLSTSAGGTASSVILQSLDTSNDAIYLDADGATASGIYLDAYDVTTNTAGTIIMDAGSYMQINTYGAAGPGSAGLDVNVGSTGTVAISTVDGAISLNAGGSGAATLSAASGDVSLDTTTSSRSITIGDSDFDRTINVGEGTGADIMNFGTGADLFNFVSTETTNDVMDITFDSLTTANGIDYSIDGLTTGNAFLLSNSSTFSGDLWETSTSGAWTGNIWRYDDTGNAAWTGDIFHVETGTGNHSGDIFNIQLEGTTNNDGQVLVVNNNDESDQPGWLINTDASGAFTSSMVQFDSSTDSAWTGNIFDIDTGTGNHAGDIFNVNLEATTNNDGQVFVIANADESDTSGWLMDIDTSGAWTAPAIDADFGAGISTGNFLDITYATAAHTGNAIDLNMGTNVAGDAINIATASTSGQAIDIAGTGILTGDLVSISSAGATITDGVDALSLAFSTGDGTNPTNAIIHGVLTSGGTAGTDIGIGLLLDLASTAGGTDTAIDIENTASWDYDIDFQNDLTMSNATNNELTLTENALSLTFDYGQDASTIRLETASDLDLESTADGADAFTVTSTAGGIDISASGASAGEDIDITATGSSINLTSTEATADAIRMNASDAAGGIDVDAGTGGVDILTTGAFSIDGTGASNVSATSGNLTLSTATSGSLILDGIALVDINAGANLDIDVTGTYDMLATSTFSIDGTGASNVTTTSGNLTLSTLTSGDLIGSSVAGIDFDAGTTFDVLSAGAFSIDGTGASNVTAATGDLTLSATANSLVLSSGEATADAIRMNATNAAGGIDVDAGTGGIDIDTAGAAGNVTINTTSSGADTSGGITLSTDTSNAGGTGGAIAINALSTSGTSGTLTLSTADSAMTLNSGNTLDIDSGQALSINSTNVINIGNDNDPQAINIGTGGGRTITVGNATSTTNTAGDFNVGVVDGATMNVDGDGSPTATLFSLGSGDVSATPGAGGMAISLDHNNASGVSLEIDGGDGTWNSDGSDVNRMISLSDMTYDVSAGSSTYTGVHVGSMTEAGAGTATTSALYIGNGWDYDINVDGTLEIAIAGGMEILLTGTALQPAANDGSALGGTSNQWSDLFLANGGVINFNNGDITLTHSSNLVTLAGGGLTTTLGATDALTIDAATTDSTKTTGSLDMDVDVNNAPGGNVVGASINFELTAGGAGNVTETHKALQVAVFQNSANEANDDNLYAISVDPLIGVPRDGNEYGLYIQGTGWDQGIYLEDTMSINHGIQAPNTDLLSITNQTQEIAMDNVEGLVLDIDVGDNVTTNIFRISPQFTDNNADGNANDVWNVMAIDPFTATLSADGAGTFTNNLFGLNIGNLTKNIGGDEQIMATAVSIGTGWDFAVNVNNQAFSVSTAGHTQIDGILDIGTQEALGTDTTPSVATGSFFTQDAATVTAFDGDNMGQIWVIEHIGATVFDCDNTDGGNDELDCGAADITTAIGDTTMWMSEGKNATDKARLLSWMDESGVQTGVDLAEWFPATQDVESGDVLVASGTPVHVESSTSAYQKGLMGVVTTQPGLILGEEGESTFSALVALAGRVPVNVSDENGAIQIGDYLTSSATLPGYAMKATTAGPVIGMAMESFSAGTGQITVKVDNMWYSPISESTTLQGGTNTVVQVVSADSITASDAQFEGSVTIAEHLYGSHDMAGRIRMASEETQVRVTFETPYQFQPIVTFSSRSNSADAREAWISNEDETGFTLNRPSSTSGAQVEFNWIAVGVEDAQVTVSDLNDGWVSISVTSENGPSAPAPVVEEMPVVEETSRVEEPPVEEEGIVEEPPVVIDESVEETVVEEEVPVVDEAPVVEETSVTTDPIVDESL</sequence>
<dbReference type="Proteomes" id="UP000231436">
    <property type="component" value="Unassembled WGS sequence"/>
</dbReference>
<dbReference type="EMBL" id="PFEU01000008">
    <property type="protein sequence ID" value="PJE76888.1"/>
    <property type="molecule type" value="Genomic_DNA"/>
</dbReference>
<organism evidence="2 3">
    <name type="scientific">Candidatus Uhrbacteria bacterium CG10_big_fil_rev_8_21_14_0_10_48_16</name>
    <dbReference type="NCBI Taxonomy" id="1975038"/>
    <lineage>
        <taxon>Bacteria</taxon>
        <taxon>Candidatus Uhriibacteriota</taxon>
    </lineage>
</organism>
<name>A0A2M8LHH3_9BACT</name>
<proteinExistence type="predicted"/>
<keyword evidence="1" id="KW-0812">Transmembrane</keyword>
<evidence type="ECO:0000256" key="1">
    <source>
        <dbReference type="SAM" id="Phobius"/>
    </source>
</evidence>
<keyword evidence="1" id="KW-1133">Transmembrane helix</keyword>
<accession>A0A2M8LHH3</accession>
<keyword evidence="1" id="KW-0472">Membrane</keyword>